<dbReference type="InterPro" id="IPR024973">
    <property type="entry name" value="ESPR"/>
</dbReference>
<reference evidence="3 4" key="1">
    <citation type="journal article" date="2019" name="Environ. Microbiol.">
        <title>Species interactions and distinct microbial communities in high Arctic permafrost affected cryosols are associated with the CH4 and CO2 gas fluxes.</title>
        <authorList>
            <person name="Altshuler I."/>
            <person name="Hamel J."/>
            <person name="Turney S."/>
            <person name="Magnuson E."/>
            <person name="Levesque R."/>
            <person name="Greer C."/>
            <person name="Whyte L.G."/>
        </authorList>
    </citation>
    <scope>NUCLEOTIDE SEQUENCE [LARGE SCALE GENOMIC DNA]</scope>
    <source>
        <strain evidence="3 4">S06.C</strain>
    </source>
</reference>
<proteinExistence type="predicted"/>
<protein>
    <submittedName>
        <fullName evidence="3">Leukotoxin LktA family filamentous adhesin</fullName>
    </submittedName>
</protein>
<name>A0A502DR96_9BURK</name>
<feature type="domain" description="ESPR" evidence="2">
    <location>
        <begin position="7"/>
        <end position="54"/>
    </location>
</feature>
<dbReference type="RefSeq" id="WP_140842900.1">
    <property type="nucleotide sequence ID" value="NZ_RCZI01000003.1"/>
</dbReference>
<feature type="region of interest" description="Disordered" evidence="1">
    <location>
        <begin position="1679"/>
        <end position="1725"/>
    </location>
</feature>
<organism evidence="3 4">
    <name type="scientific">Variovorax guangxiensis</name>
    <dbReference type="NCBI Taxonomy" id="1775474"/>
    <lineage>
        <taxon>Bacteria</taxon>
        <taxon>Pseudomonadati</taxon>
        <taxon>Pseudomonadota</taxon>
        <taxon>Betaproteobacteria</taxon>
        <taxon>Burkholderiales</taxon>
        <taxon>Comamonadaceae</taxon>
        <taxon>Variovorax</taxon>
    </lineage>
</organism>
<gene>
    <name evidence="3" type="ORF">EAH82_14155</name>
</gene>
<feature type="region of interest" description="Disordered" evidence="1">
    <location>
        <begin position="6409"/>
        <end position="6430"/>
    </location>
</feature>
<feature type="region of interest" description="Disordered" evidence="1">
    <location>
        <begin position="503"/>
        <end position="536"/>
    </location>
</feature>
<accession>A0A502DR96</accession>
<feature type="compositionally biased region" description="Low complexity" evidence="1">
    <location>
        <begin position="1273"/>
        <end position="1286"/>
    </location>
</feature>
<dbReference type="InterPro" id="IPR008638">
    <property type="entry name" value="FhaB/CdiA-like_TPS"/>
</dbReference>
<feature type="region of interest" description="Disordered" evidence="1">
    <location>
        <begin position="1273"/>
        <end position="1311"/>
    </location>
</feature>
<dbReference type="Pfam" id="PF13018">
    <property type="entry name" value="ESPR"/>
    <property type="match status" value="1"/>
</dbReference>
<evidence type="ECO:0000256" key="1">
    <source>
        <dbReference type="SAM" id="MobiDB-lite"/>
    </source>
</evidence>
<feature type="compositionally biased region" description="Polar residues" evidence="1">
    <location>
        <begin position="1707"/>
        <end position="1720"/>
    </location>
</feature>
<dbReference type="Proteomes" id="UP000319212">
    <property type="component" value="Unassembled WGS sequence"/>
</dbReference>
<feature type="compositionally biased region" description="Polar residues" evidence="1">
    <location>
        <begin position="923"/>
        <end position="944"/>
    </location>
</feature>
<dbReference type="NCBIfam" id="TIGR01901">
    <property type="entry name" value="adhes_NPXG"/>
    <property type="match status" value="1"/>
</dbReference>
<dbReference type="NCBIfam" id="NF012206">
    <property type="entry name" value="LktA_tand_53"/>
    <property type="match status" value="11"/>
</dbReference>
<feature type="compositionally biased region" description="Polar residues" evidence="1">
    <location>
        <begin position="1680"/>
        <end position="1691"/>
    </location>
</feature>
<feature type="compositionally biased region" description="Low complexity" evidence="1">
    <location>
        <begin position="867"/>
        <end position="883"/>
    </location>
</feature>
<evidence type="ECO:0000259" key="2">
    <source>
        <dbReference type="Pfam" id="PF13018"/>
    </source>
</evidence>
<comment type="caution">
    <text evidence="3">The sequence shown here is derived from an EMBL/GenBank/DDBJ whole genome shotgun (WGS) entry which is preliminary data.</text>
</comment>
<feature type="compositionally biased region" description="Basic and acidic residues" evidence="1">
    <location>
        <begin position="891"/>
        <end position="902"/>
    </location>
</feature>
<feature type="region of interest" description="Disordered" evidence="1">
    <location>
        <begin position="2867"/>
        <end position="2898"/>
    </location>
</feature>
<feature type="region of interest" description="Disordered" evidence="1">
    <location>
        <begin position="867"/>
        <end position="944"/>
    </location>
</feature>
<dbReference type="Gene3D" id="2.160.20.10">
    <property type="entry name" value="Single-stranded right-handed beta-helix, Pectin lyase-like"/>
    <property type="match status" value="1"/>
</dbReference>
<dbReference type="EMBL" id="RCZI01000003">
    <property type="protein sequence ID" value="TPG27867.1"/>
    <property type="molecule type" value="Genomic_DNA"/>
</dbReference>
<dbReference type="OrthoDB" id="218680at2"/>
<dbReference type="InterPro" id="IPR012334">
    <property type="entry name" value="Pectin_lyas_fold"/>
</dbReference>
<evidence type="ECO:0000313" key="3">
    <source>
        <dbReference type="EMBL" id="TPG27867.1"/>
    </source>
</evidence>
<dbReference type="NCBIfam" id="NF012204">
    <property type="entry name" value="adhes_FxxPxG"/>
    <property type="match status" value="1"/>
</dbReference>
<dbReference type="Gene3D" id="1.10.287.1490">
    <property type="match status" value="1"/>
</dbReference>
<feature type="compositionally biased region" description="Basic and acidic residues" evidence="1">
    <location>
        <begin position="1287"/>
        <end position="1311"/>
    </location>
</feature>
<sequence length="6450" mass="632371">MHRHSSMNRVYRIVWNEALSMWMAVAENAKGRSKGGTGRKRLAAMLAATLGTAAGVMPPATAGPLDGIVLDGRTQTQLSNPAGNTVNVTTATVNGANAFNSFSTFNVQQGVTANLYVPTGATNLINIVRDARTDINGVLNGIKDGRIGGNVWFANPYGLVVGAGGVVNVGSLNVSTPTKSFVDNFFSNGAPNATYVQQLLGGTAPVNPDGTVSILGRVNAINGVTLSAGAILVSGSIYSGARFVGTAPDFGDVVNANGLSMATGLVEQEGRIKIVAAQTQGGKAAINLTGAQMLATSIDLTASSTLDDASLAVSSGIKKAEAAASIDIHSSQLRTVEDLTASATSTVNTGTYALPIAVTVQRVDSSATVNVTGTTTLVAGGKATLGAVSSVTTQATPTSALANQAGDAAVAVSDVKSTAAVRVTDDASLRVVGALALSAANTVATTAIADAAAAGSTAAGASVAVSIIDSTTSAVIDGNAAIAAGSLDLAAASRHTVTVSAKSAANGAAQDESGQSQGSQMLDKYKDNASTADSAPGEGIKVAGAVAVSDLSSRTQALMASTKAAVVGGAVVVRSEEGAHVEVGADGSATGGAQGVAAAVAINLAKLDNSASVAQVLQAESLAVSATMAAASPLNRFATTAVSGAGASNVGVAGSLAVNAIDSGTRAALDAGAKVTLTGTDVDASFTAGSASESTAKATPADAGATGDKVGIGASVAVNVVGTRTVAQLADGSQLSGARDVTLAATSEHTLQTESEAGSAGGISITPSAAISLSSHTTQATLGTSPAAFTLSGDLLLQAAQSTSTQTTAKGSAVGGKAAIGAAVAVALVDDLVEATTARAIVANGLAGAGKGNVTLKAEGASASEVTASASASGGHASEDAGATDGATGQPKEDASVDDKVGKQLAVGKNKQTANGVGDTRQKASTGTAVQGQKDGQASASTSEGKLSVAAAVGVNMQNATARADVPVDVTAAGALALSASSNTDAKVATDGSALPQADADGNTAGSTTQVGVGAAVSVNRVTSIADATIGGQAVIASNGLSLSAGMTDVAGDATHTVSTEAAAGAGGSKVGVAGALALNLIDARSQALVRSGATVDAGSGAVALTALNATDISAKAAPIDGGASGGKVGIGASVAVNITGNNSLAEIADGAVLNGSGDVSLEATGTHKATTEAEAGASGGIAITPALALAMLNNTTTARLGTGAALQGAGAVSVSANQTNSTTTIAKGSAAGESASVGAAVAIALANDVTLATTERDILGATGDVRIAAVAASDHTTSASASSKGGKADDEAGKTGADGKKQEDATVDDKVGNQLAYGKTQQTQSNVGTGKQQASTGTAASGKASAASSEGKVSVAAAVAVNVIDAETTASVGAGRTVSTSGAFELAASGQTDATAKSDGTAVGKTAQVGIGAAVSVNQVGSRTLASVGQDASIQATGIAVGATMTDVAGDAQHALSATAESGAGGSKVGIAASLALNIANTASRALVGERASLQAGGGDLTLTAKDDAVSTAHALPTTTGGAAGGKVGVGVSVALNLIDSAAVATIGTGAGVTGARDIAVSATNHADSDAQATAGAAGGKLAFDAAVAITTLNQTTQASIASGAAIAATGDVALEAASSGVHTATAKGEAKSGTAAIGAAVGVITSHSTTQATLARDLTAGGDLAIAASATREYTADATASASGSQASKTYDDNKSQAASASSSKTLANTQNAKTNQGTQGGGKVNVAAAVGVNVLDDDVQANVASGSTLDSGGAMRVSANNDSNFSARGAGDAVDAKTQVGVAVGVGISIANNSTIASMADGARVTGADSLSVTATSTQNTSPDFARKLAAEGVAGAGASKVGVAGAFAVAMSNAQTLATLGANTRIDQVGAVRVAASNTSQLGAKAWAAAKGGTVGVGASVATVISENDYRATLGDGAQVNADSLTLNAENLKVALPGVSLQVGSVDDVKNLPDQLTKGPLIGGTNYYAEAVSGAAADSASVAGSFAVNVFNDTTEAAIGTGAKVTTTGKVALTSLNDTGATSLAAAASLGGKVGVGVSSAVVSSHNTTSSHIDAGAVVDGAGGIGVDAQNLQDVNLIGFSGAVGGNAAVAGVANVLTTRNVTQAYVADSASTRLQTAGDLTLAAKNQLAVFDIVSGVAVGGSVGVGVAAAVHTVENETRAFLGANVQGKASGATRIAAEAGEDLKTFAIGAAGAGSVAVGGAAIVNVLNATTQAHIGDGATLNKGETLNTQSVAISATDETTLFDGVVGAGGGGSVGGGAAADVSVLGKTTQAWIGSNAWVEAGRDLTVKANATEDLRLASIGFGVGGTAGLAGSAAALTLTTDTEARVDDGATVRARGNALVAADGRTAVDLIAGSAAGGGTAALGAAAGVVLLDKTTLGSIGKAADVQALGHGAALQAATGHYDIAYGNAISGDGRVSKSGLAPTDAQGNDIAGHDAFLALTQQRIASAQTQAIQGLAVTATNSDSVKAYSVTGAAAGTAAITLGANVSTIDTTTQAVIADGAKINQTGDVANAAQTVHVAAGNAQFHLGMAGAASGAGVAAIGAGADVFVAKNDTLAAIGTGAKVKAARDVQVLAEAQTQVLDMGVGLSAAGTVAVAGSVAVVSIADKTQALVGGATQIDAGGNARIAAHDATQTNMIAGAAAAGFGAAGVGAAVGVSSITKTTEAGIGDNAIVNALGNGTSGMGAYSGASEDGRIADARGVQVEATSSEDLFTVVASGAAGLYAGISGAISAESVRSDTRASIGAGAQINQTSTGANAAQDVNVSAHNQLRSQVVTGSVALGAGALAGGVDVGTVNNRSTATIGAGAKVQAARDIAVNALGRQDFETTVVSGAGGLVGLAGGVAVYGVGEALGQDAKDQLSHEGNPRNVNQEADAQASDGTVGRMLGSSDDAHMRDMAAKAQSKRSAVSISSTLSTTQPSGNAAQVGAGAVLTAGRDVGVNAHGKLDFEMTTGAVAVGALGLGAGVGTGSFQLNNQATVGDKVNVTAGGDLRVRASLAESAQALGFAGTGGVVALNAAYAGLSDHSVTLAAIGNDVTVHRADEVLVNATDTRVLDAQAYGASVGAYAAGASVASTRVGGSTRASIGTGANIGAGTGDAVRALTVHADADVQAKSHAVAAAAGLGLALSGSVATANATPEVSASVGGGNIRLSEDANVSAVGKTRAQAESLGVNLSFTAAAGAAVATADAVSRVDAYLGQGTQLAGRNLTVSAAQQLAGNGPNVSADATGASGALFAGLTATAAHADHDSRVTSKVGDDSLLTLSGSAAVNASNDTRQQADASGFAGGIVAAGFNEARATSNTVTQAGLGDGVQVGAPLAGGVLMTQVAVSASGTDTNRANAVSGSGGLIAGSAATAITRSTSLTEATTGSGDNAHRIAAARFALTANHVTDYNATVNSVNASVVGASGAKAINTVGSTVTAAIGDGGRVSANEIVVGAHNTSRKDWIGSANGDTAGFNIDSGSGGVIDLPAASSSTAITHVTTAAVGDAAVVHALLPSAGRAKFEMDAFNEIVARDKARLDSGGLIAVAKASSHVNVDRADATASFGDGATVTSDNGDINAGAHTTASLDARASANVYGVAGAPSGEAYATYSGTNAALVGTGATVRADDGSVRLSGGQGADGTRTRIDANAAVNLWNKTAIPISTDPDAQANVTSNARVTLATGSKVESAEDVSLFADKGLVTVNAKGIGKDLYREALAAAASGISNLFGGGDVSFDVTGGSTRSAGTAIVHVDGIAMTGINRRASLTFEIELIDAAGNPSSTAVYAPIYKTNDLGQYVDAAGNATTDPSKYVAAGKQVLWRMKSTASKGVTYSVELGKGIGADIQARIAHLRNLMSQYAADEVARGAYQAEINFLMFKLVELGLASGTLNADGTQKIDAATGAPVVNPGQWNNPSPRQIAETQIKQYQVQLMSETNKATGSGQLIQDTTTAAVASANQIGTSGGSIATNSATLATANTDIDTRLKSLSGFSATHTVYVATQALIADNAAQLLTIQQKSALNTTALASIGTKNTAIDTLIDEITTRRNSLQTLAYGSTAYMALQAEIDTRQANIQTYAGEIKTLLTSVSSNSALIQTAASKIADNDGKISTNQASLADTFKKSDGSQAGIVTAINTARTNAATARTGVSTAAATIVTEAGKFSNATTGYVQVVATGSTALDTAIGQKTSAATNLTQLNSTLASQSTTPANGPIADFITVDDITVKLGNIRATGDVLEGSGKLNAPGDAQIDIVNNTPNFLKVKNLTVNSDDGGTVRFNGVLVNSGADINRINSSGTGASGLQVLTRDTSAAPKPSINITSNYDPSAAGTAVLAPAPNIELSGDISNLRGSVNVHSAAGSILSNGTIRAGTVDIQAENGDFVQSYVDNFFHVGGDAASIKDNGTALGKGIVANGSVFLSARYLNINSLVQSGIENWQIDLPAAPKLTGTAGFFGIAQASLDSAVTAYNNATGTAKDALRYSNYSVAAGTVRYDALLKRLEVDMDFAKADKNTAGWATRTAASSGLYQLVSDYGNIGASYDVANNRFELDGTQVSGGYIQVYGQIMNTSSNAGTLRALDGYGQIVVNNPTGLAVVINKLDTGKDSTGTGRGIAGIIDITDIQGVGNGSALTSTRTVYKRENGVITRNDVVDTLASSGRATTYAPQTGLRYAWTTGTDNSTISYWHYKGAQFFGSSDLRNAPVGEVISHSGPFVLDSYRLDSGTYLYKDAATGTGGYTETPKTYQTANSLWVKTDEWSNCNWWTLCIAGDYHQKFTETTPTTTITTKTLKADNPIRIEFSGYDTGTVAINSAADVLLKGEIRNSSGSTTVKAGSGVTAASGVSTADRSIVQLNDTALLTGKDITLNATGDVGAAVGNDPVKAIAIALNGGALNAAATAGNVNVEQTVGDLRVGQVTAGGSALDGQGKVTLRSDGSILAAGTNSLVQGDRVDLTSQNGSIGGIASPLKVNVGYSDDISKRGLFGLKAQAQGDIGVETQGWARNTQGHMLVDTVVSTGGDVLLKTPGRIIDNNPIESVDTRTWNELVAFWDASGLRKGTAENAANQAQAMKAFEQGRTQEYKLYWQIRSSQPNAGVYDPAFQYRASAAEKQALTTAGQTPQQTAAAITAFETERTSRYHALDAKVGGITASYDSGFKYKASVTESDAILAKSSWTDKELGISISAGLLKDVTNTNPVVKSANVSGRNVTLQAGIAIGETQGAVVVPTNIDPRNLTDAMKVALASAERSDIVVTDSSITVLRRAPVNFSAIDALNVSVTAAPVAGTDIGAAFLASMGGARLGKIDVTGETRIKVRDSIVNASATSAAVQTGNLVLEAAYGGIGHLPGDGVNAGTSQPLRLDLRDGATLTARASENVEIDEAGDLNVDTVFSRKTVKLAADGSILDAVGDDTLNVLGGNVELTARNGSIGAAGLGALDVGVTGTTGRITAIAAQDIHLHGPSGRNLAFGNVTAGGSASLSGAADLLLDGAVRASTGIDVAAARTLAMTTGASLRATGGNLRLSAGELTMADGATVRGDVGTVRIDTALDATVTGISTGNGTADAVRITAGGDVRDGGDTRLDIVADTAPAAGVTIQAGGDIGRGNPLEMRLLHLDGKAGGGVDLAVQGGIAIGTLTAGDSIALTATGDIASGRVQSTLGSVALASAGGNIATTATSARGDVRLGAAGRIDAGTTQAGGDVVFTALAGSVQATDTTAGGRVIVDAAQDVAMGRAQAAGDIALTAGRNVQATTLLSTGGALRATAGQSLTLGSATTQGDIALQAAGTLQATALSSTAGGIRAASSAGDVHASDVNATQGGVTLVADTGMVEAGRTRAGGDVALTAIAGSVKADDTAAGGRITVAAARDIAIGSAAAGGDIALAANGNVQAAMLASTAGSIRATAAGGVRTGAVEAAQGGVALVANAGNVEAGRTRAGGGVALTANAGSVQADDTLAGSSIAIAAAQDIAATRAQAGGDFVLTAGRDLQATTLVSGGAIRASVGHDVTLGSATARGDIAVQAARTLQAASLASTAGNVRAVATAGELRTGTTTATQGGVTLSANAGNVVAGSTHAAGDVAMTASAGSVQADDTTAGGRIDIAAAQDIALRTATAGGDVVLTAGRDLVAETLTSTGGGLRATTGRDMTLGTATALGDIVLDAGRHLQAGMLRSTAGSVRAASRTGDVRVGDLDAALDASLDAPQGEVDVGRVRATRDFTLIGSRDVAVREGSAGGTFTLGSTGGNATAGTITANAVVMSAPGQVTADRLNVASLFSLAGDRVNAQVYGGATPVKGTVTGYQGGIASDVVLALSGQGGFAIDRFKARTATVTNPVGPLSVDSMLIVDRATVTNPQTRVVIDQHDRSIQPGADVQIFSFGAPFSFSLYDNHAFTDAFVIYRSAQHDDIADMGLNRSAVEFSELALSVARKREDLTSEARQGTDGQDDKPVRYSGVPVALDSDCRSNLVPECKQ</sequence>
<dbReference type="InterPro" id="IPR047881">
    <property type="entry name" value="LktA_repeat"/>
</dbReference>
<evidence type="ECO:0000313" key="4">
    <source>
        <dbReference type="Proteomes" id="UP000319212"/>
    </source>
</evidence>